<reference evidence="3" key="1">
    <citation type="submission" date="2014-05" db="EMBL/GenBank/DDBJ databases">
        <title>The transcriptome of the halophilic microalga Tetraselmis sp. GSL018 isolated from the Great Salt Lake, Utah.</title>
        <authorList>
            <person name="Jinkerson R.E."/>
            <person name="D'Adamo S."/>
            <person name="Posewitz M.C."/>
        </authorList>
    </citation>
    <scope>NUCLEOTIDE SEQUENCE</scope>
    <source>
        <strain evidence="3">GSL018</strain>
    </source>
</reference>
<feature type="region of interest" description="Disordered" evidence="1">
    <location>
        <begin position="282"/>
        <end position="308"/>
    </location>
</feature>
<feature type="compositionally biased region" description="Low complexity" evidence="1">
    <location>
        <begin position="286"/>
        <end position="299"/>
    </location>
</feature>
<keyword evidence="2" id="KW-0732">Signal</keyword>
<protein>
    <submittedName>
        <fullName evidence="3">Uncharacterized protein</fullName>
    </submittedName>
</protein>
<dbReference type="EMBL" id="GBEZ01022004">
    <property type="protein sequence ID" value="JAC64794.1"/>
    <property type="molecule type" value="Transcribed_RNA"/>
</dbReference>
<organism evidence="3">
    <name type="scientific">Tetraselmis sp. GSL018</name>
    <dbReference type="NCBI Taxonomy" id="582737"/>
    <lineage>
        <taxon>Eukaryota</taxon>
        <taxon>Viridiplantae</taxon>
        <taxon>Chlorophyta</taxon>
        <taxon>core chlorophytes</taxon>
        <taxon>Chlorodendrophyceae</taxon>
        <taxon>Chlorodendrales</taxon>
        <taxon>Chlorodendraceae</taxon>
        <taxon>Tetraselmis</taxon>
    </lineage>
</organism>
<feature type="chain" id="PRO_5030002152" evidence="2">
    <location>
        <begin position="23"/>
        <end position="503"/>
    </location>
</feature>
<gene>
    <name evidence="3" type="ORF">TSPGSL018_17512</name>
</gene>
<name>A0A061R224_9CHLO</name>
<sequence>MYILNALLVFLLLFAKHIFCDGNCNPNSAEGEKCIKLVKERQGREDWEAINISSALELEKYFCEAGRRDFTDKKCSQSMSGPLVNRELVLTEDIELEETEVFKLDGPLKLRGVCSLNRRCRVSLRQQVESTERRLGSCNEGGSDVRAMFCIRRLGKLWLEHLELRIPTLGDGKYHLATGTVSQASWQESDDELPFVYAEDVWFTQGDGEGDLAGPVALVTGGALALSGNRTWPAPQPVIEVAGGEHACLAVESALLPHVKAMPAPSADSPEALLCAAWDRSDEAEGGAPTPEAEAATPAPKLPDLSQPSDGPDAELIIIVVSSVLGGVLVVCLVCVACCLVTEAEEDRALPPGARMRRNLTRVMSVGLERVRTARPSYMTRGDRIVSKWEARQERGEAASSLFRSPTGSGAVTPTTPAVMRRIAAGFNRSVSSVFRSLTLVSPFRAASATRKFSDPGSAMEHACGASRLSGHVRLAPDAVQTVSGPMDAVLPGGRSRVEIPVD</sequence>
<accession>A0A061R224</accession>
<evidence type="ECO:0000256" key="2">
    <source>
        <dbReference type="SAM" id="SignalP"/>
    </source>
</evidence>
<evidence type="ECO:0000313" key="3">
    <source>
        <dbReference type="EMBL" id="JAC64794.1"/>
    </source>
</evidence>
<evidence type="ECO:0000256" key="1">
    <source>
        <dbReference type="SAM" id="MobiDB-lite"/>
    </source>
</evidence>
<dbReference type="AlphaFoldDB" id="A0A061R224"/>
<feature type="signal peptide" evidence="2">
    <location>
        <begin position="1"/>
        <end position="22"/>
    </location>
</feature>
<proteinExistence type="predicted"/>